<evidence type="ECO:0000313" key="2">
    <source>
        <dbReference type="Proteomes" id="UP001189429"/>
    </source>
</evidence>
<protein>
    <submittedName>
        <fullName evidence="1">Uncharacterized protein</fullName>
    </submittedName>
</protein>
<keyword evidence="2" id="KW-1185">Reference proteome</keyword>
<dbReference type="EMBL" id="CAUYUJ010000421">
    <property type="protein sequence ID" value="CAK0790447.1"/>
    <property type="molecule type" value="Genomic_DNA"/>
</dbReference>
<accession>A0ABN9PGF3</accession>
<gene>
    <name evidence="1" type="ORF">PCOR1329_LOCUS1714</name>
</gene>
<dbReference type="Proteomes" id="UP001189429">
    <property type="component" value="Unassembled WGS sequence"/>
</dbReference>
<evidence type="ECO:0000313" key="1">
    <source>
        <dbReference type="EMBL" id="CAK0790447.1"/>
    </source>
</evidence>
<feature type="non-terminal residue" evidence="1">
    <location>
        <position position="67"/>
    </location>
</feature>
<proteinExistence type="predicted"/>
<name>A0ABN9PGF3_9DINO</name>
<reference evidence="1" key="1">
    <citation type="submission" date="2023-10" db="EMBL/GenBank/DDBJ databases">
        <authorList>
            <person name="Chen Y."/>
            <person name="Shah S."/>
            <person name="Dougan E. K."/>
            <person name="Thang M."/>
            <person name="Chan C."/>
        </authorList>
    </citation>
    <scope>NUCLEOTIDE SEQUENCE [LARGE SCALE GENOMIC DNA]</scope>
</reference>
<sequence>MAAEIDEIPGDYGIVWYEGDDNGYEGLFLREDAVPWDRIQELREEARALIESEGLTEFRHSRVFDHE</sequence>
<organism evidence="1 2">
    <name type="scientific">Prorocentrum cordatum</name>
    <dbReference type="NCBI Taxonomy" id="2364126"/>
    <lineage>
        <taxon>Eukaryota</taxon>
        <taxon>Sar</taxon>
        <taxon>Alveolata</taxon>
        <taxon>Dinophyceae</taxon>
        <taxon>Prorocentrales</taxon>
        <taxon>Prorocentraceae</taxon>
        <taxon>Prorocentrum</taxon>
    </lineage>
</organism>
<comment type="caution">
    <text evidence="1">The sequence shown here is derived from an EMBL/GenBank/DDBJ whole genome shotgun (WGS) entry which is preliminary data.</text>
</comment>